<dbReference type="PRINTS" id="PR00105">
    <property type="entry name" value="C5METTRFRASE"/>
</dbReference>
<comment type="caution">
    <text evidence="12">The sequence shown here is derived from an EMBL/GenBank/DDBJ whole genome shotgun (WGS) entry which is preliminary data.</text>
</comment>
<evidence type="ECO:0000256" key="5">
    <source>
        <dbReference type="ARBA" id="ARBA00022691"/>
    </source>
</evidence>
<proteinExistence type="inferred from homology"/>
<dbReference type="Gene3D" id="2.30.30.490">
    <property type="match status" value="1"/>
</dbReference>
<keyword evidence="6" id="KW-0238">DNA-binding</keyword>
<dbReference type="Gene3D" id="3.40.50.150">
    <property type="entry name" value="Vaccinia Virus protein VP39"/>
    <property type="match status" value="1"/>
</dbReference>
<keyword evidence="7" id="KW-0539">Nucleus</keyword>
<name>A0A433Q8H4_9FUNG</name>
<accession>A0A433Q8H4</accession>
<keyword evidence="13" id="KW-1185">Reference proteome</keyword>
<dbReference type="CDD" id="cd04370">
    <property type="entry name" value="BAH"/>
    <property type="match status" value="1"/>
</dbReference>
<evidence type="ECO:0000259" key="11">
    <source>
        <dbReference type="PROSITE" id="PS51038"/>
    </source>
</evidence>
<evidence type="ECO:0000256" key="6">
    <source>
        <dbReference type="ARBA" id="ARBA00023125"/>
    </source>
</evidence>
<dbReference type="InterPro" id="IPR043151">
    <property type="entry name" value="BAH_sf"/>
</dbReference>
<evidence type="ECO:0000256" key="7">
    <source>
        <dbReference type="ARBA" id="ARBA00023242"/>
    </source>
</evidence>
<dbReference type="GO" id="GO:0003682">
    <property type="term" value="F:chromatin binding"/>
    <property type="evidence" value="ECO:0007669"/>
    <property type="project" value="InterPro"/>
</dbReference>
<evidence type="ECO:0000256" key="8">
    <source>
        <dbReference type="PIRSR" id="PIRSR037404-1"/>
    </source>
</evidence>
<dbReference type="InterPro" id="IPR050390">
    <property type="entry name" value="C5-Methyltransferase"/>
</dbReference>
<dbReference type="InterPro" id="IPR018117">
    <property type="entry name" value="C5_DNA_meth_AS"/>
</dbReference>
<comment type="subcellular location">
    <subcellularLocation>
        <location evidence="1">Nucleus</location>
    </subcellularLocation>
</comment>
<comment type="similarity">
    <text evidence="9">Belongs to the class I-like SAM-binding methyltransferase superfamily. C5-methyltransferase family.</text>
</comment>
<keyword evidence="4 9" id="KW-0808">Transferase</keyword>
<dbReference type="PROSITE" id="PS51038">
    <property type="entry name" value="BAH"/>
    <property type="match status" value="1"/>
</dbReference>
<feature type="domain" description="BAH" evidence="11">
    <location>
        <begin position="440"/>
        <end position="578"/>
    </location>
</feature>
<dbReference type="GO" id="GO:0032259">
    <property type="term" value="P:methylation"/>
    <property type="evidence" value="ECO:0007669"/>
    <property type="project" value="UniProtKB-KW"/>
</dbReference>
<evidence type="ECO:0000256" key="10">
    <source>
        <dbReference type="SAM" id="MobiDB-lite"/>
    </source>
</evidence>
<dbReference type="AlphaFoldDB" id="A0A433Q8H4"/>
<evidence type="ECO:0000256" key="9">
    <source>
        <dbReference type="PROSITE-ProRule" id="PRU01016"/>
    </source>
</evidence>
<evidence type="ECO:0000256" key="3">
    <source>
        <dbReference type="ARBA" id="ARBA00022603"/>
    </source>
</evidence>
<dbReference type="InterPro" id="IPR001025">
    <property type="entry name" value="BAH_dom"/>
</dbReference>
<feature type="compositionally biased region" description="Polar residues" evidence="10">
    <location>
        <begin position="91"/>
        <end position="105"/>
    </location>
</feature>
<feature type="active site" evidence="8 9">
    <location>
        <position position="849"/>
    </location>
</feature>
<protein>
    <recommendedName>
        <fullName evidence="2">DNA (cytosine-5-)-methyltransferase</fullName>
        <ecNumber evidence="2">2.1.1.37</ecNumber>
    </recommendedName>
</protein>
<evidence type="ECO:0000256" key="4">
    <source>
        <dbReference type="ARBA" id="ARBA00022679"/>
    </source>
</evidence>
<dbReference type="PROSITE" id="PS51679">
    <property type="entry name" value="SAM_MT_C5"/>
    <property type="match status" value="1"/>
</dbReference>
<dbReference type="Pfam" id="PF00145">
    <property type="entry name" value="DNA_methylase"/>
    <property type="match status" value="1"/>
</dbReference>
<reference evidence="12 13" key="1">
    <citation type="journal article" date="2018" name="New Phytol.">
        <title>Phylogenomics of Endogonaceae and evolution of mycorrhizas within Mucoromycota.</title>
        <authorList>
            <person name="Chang Y."/>
            <person name="Desiro A."/>
            <person name="Na H."/>
            <person name="Sandor L."/>
            <person name="Lipzen A."/>
            <person name="Clum A."/>
            <person name="Barry K."/>
            <person name="Grigoriev I.V."/>
            <person name="Martin F.M."/>
            <person name="Stajich J.E."/>
            <person name="Smith M.E."/>
            <person name="Bonito G."/>
            <person name="Spatafora J.W."/>
        </authorList>
    </citation>
    <scope>NUCLEOTIDE SEQUENCE [LARGE SCALE GENOMIC DNA]</scope>
    <source>
        <strain evidence="12 13">AD002</strain>
    </source>
</reference>
<evidence type="ECO:0000313" key="12">
    <source>
        <dbReference type="EMBL" id="RUS26075.1"/>
    </source>
</evidence>
<dbReference type="InterPro" id="IPR057215">
    <property type="entry name" value="DUF7893"/>
</dbReference>
<keyword evidence="5 9" id="KW-0949">S-adenosyl-L-methionine</keyword>
<dbReference type="EMBL" id="RBNJ01011271">
    <property type="protein sequence ID" value="RUS26075.1"/>
    <property type="molecule type" value="Genomic_DNA"/>
</dbReference>
<dbReference type="Pfam" id="PF25423">
    <property type="entry name" value="DUF7893"/>
    <property type="match status" value="1"/>
</dbReference>
<dbReference type="PROSITE" id="PS00094">
    <property type="entry name" value="C5_MTASE_1"/>
    <property type="match status" value="1"/>
</dbReference>
<gene>
    <name evidence="12" type="ORF">BC938DRAFT_471264</name>
</gene>
<dbReference type="GO" id="GO:0003886">
    <property type="term" value="F:DNA (cytosine-5-)-methyltransferase activity"/>
    <property type="evidence" value="ECO:0007669"/>
    <property type="project" value="UniProtKB-EC"/>
</dbReference>
<dbReference type="PANTHER" id="PTHR10629:SF54">
    <property type="entry name" value="DNA METHYLTRANSFERASE DIM-2"/>
    <property type="match status" value="1"/>
</dbReference>
<dbReference type="GO" id="GO:0006346">
    <property type="term" value="P:DNA methylation-dependent constitutive heterochromatin formation"/>
    <property type="evidence" value="ECO:0007669"/>
    <property type="project" value="InterPro"/>
</dbReference>
<dbReference type="GO" id="GO:0044027">
    <property type="term" value="P:negative regulation of gene expression via chromosomal CpG island methylation"/>
    <property type="evidence" value="ECO:0007669"/>
    <property type="project" value="TreeGrafter"/>
</dbReference>
<dbReference type="SMART" id="SM00439">
    <property type="entry name" value="BAH"/>
    <property type="match status" value="1"/>
</dbReference>
<dbReference type="GO" id="GO:0005634">
    <property type="term" value="C:nucleus"/>
    <property type="evidence" value="ECO:0007669"/>
    <property type="project" value="UniProtKB-SubCell"/>
</dbReference>
<dbReference type="InterPro" id="IPR001525">
    <property type="entry name" value="C5_MeTfrase"/>
</dbReference>
<dbReference type="Gene3D" id="3.90.120.10">
    <property type="entry name" value="DNA Methylase, subunit A, domain 2"/>
    <property type="match status" value="1"/>
</dbReference>
<feature type="region of interest" description="Disordered" evidence="10">
    <location>
        <begin position="91"/>
        <end position="133"/>
    </location>
</feature>
<sequence>MASANIVSKNSRDMLQRGAQPRLRLVFDAVEIPIRRRSRFVSETVAFPSRDDVDLQCNSAKRLKRSCPWRDNSIFVGGCDERAAIRNLERQSQIKPTKRTTSVRSKSIAEPIDLEDDQQGLGPGEQCGNSESADDAPANYIEYSLDDFVVYNNCNQPIEIMEKISKLNFDGIISFPAHQASIPVLAVAVDQFSVGGLELTDHVAYAWIKSSKRNGVWYRLGRPLADYKDLFDRFTWKINFMKHLLNFLELYPEATVNDLCRGGAFKQFLIAYHGVSPALADWVPDLDLHDFRPNVVKHAKFVCWQICWQIPQRGKQDIAEHPFWSDACFKEAQLRAFGMKKTKTNLSPHEYTVVTPTAYKYFQPMFGNILKRYDHGVSIRNNFLGVHIDNTKKFKNSVPAHQLRELDQLQIEFRNSCEIGEPKRHATLCEHFEEVVVDGVIIRIGDCVQMPPSEDEDHKWAGAGGVWIGRVLEIFKKYRSMRDKGQGVAPEACFRLLWMYDINQTIMRWVRKVDEVGHKRELFYTHHCECSHSPDQPVAAIIRKVNVAFGEPSCPDLPQYYFCCRFYDHNQSTLEDLSNDHIYAGETRRLRCQCYEPTPQERAAKFLSTHTISDCILILETNKDVLYSLFVIERIDKASEIIQLRHLPSLHLTLKVRDDIKFDGSSKPARILMNEVLFTERIVEWPLGKLIKHIHENMDHCHVEFWDPVTDLPPHQQYHGAGNFFFFNKVLNIETGRIQLLHESSKWMHLFPTWESKTAKIPKLRGMDLYCGGGSLGRGFESAGFGECCWAVDIDPAALATYARNCKSKHNIFQSSVNELLRDAILNKEREGWPMRPGEVDFILAGNPCQGFSKLNLNKTAENALRKSSLISSVASYIEFYRPKLFLIENVANLSRMKYYTDDANTEEHALFPAYHFIGCLAELGYQVRWGVLDAANHGCAQRRCRVFIWGAAPGYPLPTMPPVTHVTKDSKMWAKVVNLANGEKTLGLGNYDFASFPMLTVEYAIGDLPAIGTGSRVDPRYPDHVVAPSGPPHVQALMNMIPTSPEGSGLADAIERYPDHPALDCEWKEKRRQHPQQQFRDFTRVKASGQFPTIVTLMQTRGLNCPPSLHYKENRVLSVREAARAQGFLDSDVIVGTVTEQYRIIGNSVPRPLAFALAMMAGKAMHPAICGNVAPWVEEVVEQESC</sequence>
<keyword evidence="3 9" id="KW-0489">Methyltransferase</keyword>
<dbReference type="PANTHER" id="PTHR10629">
    <property type="entry name" value="CYTOSINE-SPECIFIC METHYLTRANSFERASE"/>
    <property type="match status" value="1"/>
</dbReference>
<evidence type="ECO:0000256" key="2">
    <source>
        <dbReference type="ARBA" id="ARBA00011975"/>
    </source>
</evidence>
<dbReference type="PIRSF" id="PIRSF037404">
    <property type="entry name" value="DNMT1"/>
    <property type="match status" value="1"/>
</dbReference>
<dbReference type="GO" id="GO:0003677">
    <property type="term" value="F:DNA binding"/>
    <property type="evidence" value="ECO:0007669"/>
    <property type="project" value="UniProtKB-KW"/>
</dbReference>
<evidence type="ECO:0000256" key="1">
    <source>
        <dbReference type="ARBA" id="ARBA00004123"/>
    </source>
</evidence>
<organism evidence="12 13">
    <name type="scientific">Jimgerdemannia flammicorona</name>
    <dbReference type="NCBI Taxonomy" id="994334"/>
    <lineage>
        <taxon>Eukaryota</taxon>
        <taxon>Fungi</taxon>
        <taxon>Fungi incertae sedis</taxon>
        <taxon>Mucoromycota</taxon>
        <taxon>Mucoromycotina</taxon>
        <taxon>Endogonomycetes</taxon>
        <taxon>Endogonales</taxon>
        <taxon>Endogonaceae</taxon>
        <taxon>Jimgerdemannia</taxon>
    </lineage>
</organism>
<dbReference type="SUPFAM" id="SSF53335">
    <property type="entry name" value="S-adenosyl-L-methionine-dependent methyltransferases"/>
    <property type="match status" value="1"/>
</dbReference>
<evidence type="ECO:0000313" key="13">
    <source>
        <dbReference type="Proteomes" id="UP000274822"/>
    </source>
</evidence>
<dbReference type="EC" id="2.1.1.37" evidence="2"/>
<dbReference type="InterPro" id="IPR029063">
    <property type="entry name" value="SAM-dependent_MTases_sf"/>
</dbReference>
<dbReference type="Proteomes" id="UP000274822">
    <property type="component" value="Unassembled WGS sequence"/>
</dbReference>